<evidence type="ECO:0008006" key="4">
    <source>
        <dbReference type="Google" id="ProtNLM"/>
    </source>
</evidence>
<name>A0ABP3JSC5_9ACTN</name>
<comment type="caution">
    <text evidence="2">The sequence shown here is derived from an EMBL/GenBank/DDBJ whole genome shotgun (WGS) entry which is preliminary data.</text>
</comment>
<dbReference type="EMBL" id="BAAAHB010000021">
    <property type="protein sequence ID" value="GAA0461246.1"/>
    <property type="molecule type" value="Genomic_DNA"/>
</dbReference>
<keyword evidence="1" id="KW-0732">Signal</keyword>
<evidence type="ECO:0000313" key="2">
    <source>
        <dbReference type="EMBL" id="GAA0461246.1"/>
    </source>
</evidence>
<reference evidence="3" key="1">
    <citation type="journal article" date="2019" name="Int. J. Syst. Evol. Microbiol.">
        <title>The Global Catalogue of Microorganisms (GCM) 10K type strain sequencing project: providing services to taxonomists for standard genome sequencing and annotation.</title>
        <authorList>
            <consortium name="The Broad Institute Genomics Platform"/>
            <consortium name="The Broad Institute Genome Sequencing Center for Infectious Disease"/>
            <person name="Wu L."/>
            <person name="Ma J."/>
        </authorList>
    </citation>
    <scope>NUCLEOTIDE SEQUENCE [LARGE SCALE GENOMIC DNA]</scope>
    <source>
        <strain evidence="3">JCM 10649</strain>
    </source>
</reference>
<dbReference type="PROSITE" id="PS51257">
    <property type="entry name" value="PROKAR_LIPOPROTEIN"/>
    <property type="match status" value="1"/>
</dbReference>
<sequence>MQTSTRNRIAAVFAATAMTVGCAVSLGAGSAAAAPSAEFSAHAMQSDGSRSIYIKRNGKVVGAGKWIANGDILRAEDDESDGYYITAVLSTGRDVNTKGKPAPSKVDDAGNLPENKSYTMFVCIGNDSSGLHCSGNYSVKS</sequence>
<evidence type="ECO:0000256" key="1">
    <source>
        <dbReference type="SAM" id="SignalP"/>
    </source>
</evidence>
<dbReference type="Proteomes" id="UP001499895">
    <property type="component" value="Unassembled WGS sequence"/>
</dbReference>
<gene>
    <name evidence="2" type="ORF">GCM10009544_24710</name>
</gene>
<accession>A0ABP3JSC5</accession>
<feature type="chain" id="PRO_5046297486" description="Secreted protein" evidence="1">
    <location>
        <begin position="34"/>
        <end position="141"/>
    </location>
</feature>
<organism evidence="2 3">
    <name type="scientific">Streptomyces stramineus</name>
    <dbReference type="NCBI Taxonomy" id="173861"/>
    <lineage>
        <taxon>Bacteria</taxon>
        <taxon>Bacillati</taxon>
        <taxon>Actinomycetota</taxon>
        <taxon>Actinomycetes</taxon>
        <taxon>Kitasatosporales</taxon>
        <taxon>Streptomycetaceae</taxon>
        <taxon>Streptomyces</taxon>
    </lineage>
</organism>
<evidence type="ECO:0000313" key="3">
    <source>
        <dbReference type="Proteomes" id="UP001499895"/>
    </source>
</evidence>
<dbReference type="RefSeq" id="WP_344089595.1">
    <property type="nucleotide sequence ID" value="NZ_BAAAHB010000021.1"/>
</dbReference>
<proteinExistence type="predicted"/>
<protein>
    <recommendedName>
        <fullName evidence="4">Secreted protein</fullName>
    </recommendedName>
</protein>
<feature type="signal peptide" evidence="1">
    <location>
        <begin position="1"/>
        <end position="33"/>
    </location>
</feature>
<keyword evidence="3" id="KW-1185">Reference proteome</keyword>